<evidence type="ECO:0000259" key="5">
    <source>
        <dbReference type="Pfam" id="PF01869"/>
    </source>
</evidence>
<reference evidence="7 8" key="1">
    <citation type="submission" date="2021-08" db="EMBL/GenBank/DDBJ databases">
        <title>FDA dAtabase for Regulatory Grade micrObial Sequences (FDA-ARGOS): Supporting development and validation of Infectious Disease Dx tests.</title>
        <authorList>
            <person name="Sproer C."/>
            <person name="Gronow S."/>
            <person name="Severitt S."/>
            <person name="Schroder I."/>
            <person name="Tallon L."/>
            <person name="Sadzewicz L."/>
            <person name="Zhao X."/>
            <person name="Boylan J."/>
            <person name="Ott S."/>
            <person name="Bowen H."/>
            <person name="Vavikolanu K."/>
            <person name="Hazen T."/>
            <person name="Aluvathingal J."/>
            <person name="Nadendla S."/>
            <person name="Lowell S."/>
            <person name="Myers T."/>
            <person name="Yan Y."/>
            <person name="Sichtig H."/>
        </authorList>
    </citation>
    <scope>NUCLEOTIDE SEQUENCE [LARGE SCALE GENOMIC DNA]</scope>
    <source>
        <strain evidence="7 8">FDAARGOS_1460</strain>
    </source>
</reference>
<sequence length="1417" mass="158365">MDLHMGLDVGSTTVKLVVTDDSFNTIYSVYTRHKSDVRETVKKVLADARDKFKDDRLTVAVTGSGGMFLADLIETDFVQEVIAETRAIKEFIPETDVLIELGGEDSKITYLSGSVEQRMNSICAGGTGAFIDQMASLLDTDALGLNDLAKSYQKIYPIASRCGVFAKTDIQALMNQGATREDIAISIFQSVVNQTISNLACGRPIRGNVTFLGGPLHFLPALRDRFIETLGQEFNKFYIPEDAEVYVAKGAAILSSEDGKFASITDLIEKLKTSEKVEIEATKRLEPLFESEEEYKEFKKRHKTSKIKYRDLATYEGPIYVGLDAGSTTSKMVWLSKDMEILLDDYRMNLGNPLEVCIDMLKDAYQKKNPKAHIASSGICGYGEDFIKNALHVDNGEVETIAHYRAARFFNPNVDFILDIGGQDMKAMHIRDGVIDSIQLNEACSSGCGSFLSTFAASVSMDVKEFQEEAIKSKKPADLGSRCTVFMNSKVKQAQKEGAEVADIAAGLCYSVIKNAIQKVIKIRDPKTLGKNIVVQGGTFYGDAILRAFEKLSERDVTRPEISGLMGAMGMALIAKDRSTGTSKLAGLADLEDFSYEQKSARCGRCTNNCALIINIFSDGRKYITGNRCERGAGVKLDKSKDDLNMYKFKYDLLFNRDTLGSKARFGRVGIPRVLNIYEDYPFWHKFFTSLGFDIVLSDKSSREIYEKGLGSISSETACYPAKLVHGHMENLISKNPDLIFYPAVFYEYKQYDKAKNHMNCPVVSGYPDVIENNVDGLKDIKYLFPYISFESEEIIKKRMVEVFDGYDFEGNILSKNHIENAVEKAWQAQQAYHDAIRLKGKEIIDLVNKKGLNAIVLAGRPYHIDPEINHGIGDLIESMDIPVLSEDAVAYNLDDLNEKLRVLDQWSYHARLYRASDYVAKNKNLQLIQLNSFGCGLDAVTTDQVEDILKSAGKIYTLLKIDEISNLGAVKIRVRSLLEALNQKKLEGIDFEVQSLDKAYDFKPFTKEMRQDGYTILAPQMAREHFRIMEGAFKDSPYKIEFLNKIDKDVINEGLKYVNNDSCYPSITVVGQMLEAVNSGRYDTDKIALLMTQTGGACRASNYVGYIRKGLKDAGYPNIPVIALSAQGIEKSPGFDLLSFKNIPLMKKMLSAILLGDLLNRVANATRPYEIEKDATNRLKEAWIQRLTEEIRTMDRPKYRKAIKDIVKDFDEIPVCHKEIPKAGIVGEILVKFLPEANNHLQDVLEAEGAEVIVPDLTDFFLYCFKNAELKRDFYGKSPVNATLARMGIVLIENFRKPIRKALKESIHFDEPKYIDGISDLASEVTSLGNQAGEGWLLAGEMVELIESGAPNIVCIQPFGCLPNHITGKGVMKKIREIYPEANIVAIDYDPGASEVNQVNRVKLMMAAARDKIKEN</sequence>
<evidence type="ECO:0000259" key="6">
    <source>
        <dbReference type="Pfam" id="PF09989"/>
    </source>
</evidence>
<evidence type="ECO:0000313" key="7">
    <source>
        <dbReference type="EMBL" id="MBZ2386126.1"/>
    </source>
</evidence>
<dbReference type="RefSeq" id="WP_223418010.1">
    <property type="nucleotide sequence ID" value="NZ_JAIPME010000002.1"/>
</dbReference>
<dbReference type="Proteomes" id="UP000734271">
    <property type="component" value="Unassembled WGS sequence"/>
</dbReference>
<proteinExistence type="predicted"/>
<evidence type="ECO:0000256" key="3">
    <source>
        <dbReference type="ARBA" id="ARBA00023004"/>
    </source>
</evidence>
<protein>
    <submittedName>
        <fullName evidence="7">2-hydroxyacyl-CoA dehydratase</fullName>
    </submittedName>
</protein>
<dbReference type="NCBIfam" id="TIGR00241">
    <property type="entry name" value="CoA_E_activ"/>
    <property type="match status" value="1"/>
</dbReference>
<organism evidence="7 8">
    <name type="scientific">Anaerococcus murdochii</name>
    <dbReference type="NCBI Taxonomy" id="411577"/>
    <lineage>
        <taxon>Bacteria</taxon>
        <taxon>Bacillati</taxon>
        <taxon>Bacillota</taxon>
        <taxon>Tissierellia</taxon>
        <taxon>Tissierellales</taxon>
        <taxon>Peptoniphilaceae</taxon>
        <taxon>Anaerococcus</taxon>
    </lineage>
</organism>
<evidence type="ECO:0000256" key="1">
    <source>
        <dbReference type="ARBA" id="ARBA00001966"/>
    </source>
</evidence>
<dbReference type="InterPro" id="IPR051805">
    <property type="entry name" value="Dehydratase_Activator_Redct"/>
</dbReference>
<name>A0ABS7SXA4_9FIRM</name>
<feature type="domain" description="ATPase BadF/BadG/BcrA/BcrD type" evidence="5">
    <location>
        <begin position="321"/>
        <end position="575"/>
    </location>
</feature>
<accession>A0ABS7SXA4</accession>
<evidence type="ECO:0000256" key="4">
    <source>
        <dbReference type="ARBA" id="ARBA00023014"/>
    </source>
</evidence>
<dbReference type="Gene3D" id="3.30.420.40">
    <property type="match status" value="4"/>
</dbReference>
<evidence type="ECO:0000313" key="8">
    <source>
        <dbReference type="Proteomes" id="UP000734271"/>
    </source>
</evidence>
<dbReference type="InterPro" id="IPR008275">
    <property type="entry name" value="CoA_E_activase_dom"/>
</dbReference>
<feature type="domain" description="ATPase BadF/BadG/BcrA/BcrD type" evidence="5">
    <location>
        <begin position="6"/>
        <end position="254"/>
    </location>
</feature>
<dbReference type="CDD" id="cd24035">
    <property type="entry name" value="ASKHA_NBD_O66634-like_rpt2"/>
    <property type="match status" value="1"/>
</dbReference>
<feature type="domain" description="DUF2229" evidence="6">
    <location>
        <begin position="668"/>
        <end position="890"/>
    </location>
</feature>
<dbReference type="InterPro" id="IPR043129">
    <property type="entry name" value="ATPase_NBD"/>
</dbReference>
<comment type="caution">
    <text evidence="7">The sequence shown here is derived from an EMBL/GenBank/DDBJ whole genome shotgun (WGS) entry which is preliminary data.</text>
</comment>
<keyword evidence="3" id="KW-0408">Iron</keyword>
<dbReference type="Pfam" id="PF09989">
    <property type="entry name" value="DUF2229"/>
    <property type="match status" value="1"/>
</dbReference>
<dbReference type="InterPro" id="IPR002731">
    <property type="entry name" value="ATPase_BadF"/>
</dbReference>
<dbReference type="SUPFAM" id="SSF53067">
    <property type="entry name" value="Actin-like ATPase domain"/>
    <property type="match status" value="2"/>
</dbReference>
<evidence type="ECO:0000256" key="2">
    <source>
        <dbReference type="ARBA" id="ARBA00022723"/>
    </source>
</evidence>
<gene>
    <name evidence="7" type="ORF">K8P03_02275</name>
</gene>
<dbReference type="PANTHER" id="PTHR32329">
    <property type="entry name" value="BIFUNCTIONAL PROTEIN [INCLUDES 2-HYDROXYACYL-COA DEHYDRATASE (N-TER) AND ITS ACTIVATOR DOMAIN (C_TERM)-RELATED"/>
    <property type="match status" value="1"/>
</dbReference>
<dbReference type="Pfam" id="PF01869">
    <property type="entry name" value="BcrAD_BadFG"/>
    <property type="match status" value="2"/>
</dbReference>
<dbReference type="EMBL" id="JAIPME010000002">
    <property type="protein sequence ID" value="MBZ2386126.1"/>
    <property type="molecule type" value="Genomic_DNA"/>
</dbReference>
<keyword evidence="4" id="KW-0411">Iron-sulfur</keyword>
<dbReference type="PANTHER" id="PTHR32329:SF4">
    <property type="entry name" value="ACTIVATOR OF 2-HYDROXYACYL-COA DEHYDRATASE"/>
    <property type="match status" value="1"/>
</dbReference>
<dbReference type="CDD" id="cd24034">
    <property type="entry name" value="ASKHA_NBD_O66634-like_rpt1"/>
    <property type="match status" value="1"/>
</dbReference>
<comment type="cofactor">
    <cofactor evidence="1">
        <name>[4Fe-4S] cluster</name>
        <dbReference type="ChEBI" id="CHEBI:49883"/>
    </cofactor>
</comment>
<keyword evidence="8" id="KW-1185">Reference proteome</keyword>
<dbReference type="InterPro" id="IPR018709">
    <property type="entry name" value="CoA_activase_DUF2229"/>
</dbReference>
<keyword evidence="2" id="KW-0479">Metal-binding</keyword>